<proteinExistence type="predicted"/>
<keyword evidence="2" id="KW-0812">Transmembrane</keyword>
<dbReference type="PROSITE" id="PS50198">
    <property type="entry name" value="PPIC_PPIASE_2"/>
    <property type="match status" value="1"/>
</dbReference>
<accession>G7W9M5</accession>
<dbReference type="HOGENOM" id="CLU_034646_5_3_9"/>
<dbReference type="Pfam" id="PF13624">
    <property type="entry name" value="SurA_N_3"/>
    <property type="match status" value="1"/>
</dbReference>
<dbReference type="InterPro" id="IPR027304">
    <property type="entry name" value="Trigger_fact/SurA_dom_sf"/>
</dbReference>
<evidence type="ECO:0000313" key="4">
    <source>
        <dbReference type="EMBL" id="AET69942.1"/>
    </source>
</evidence>
<keyword evidence="2" id="KW-0472">Membrane</keyword>
<keyword evidence="1" id="KW-0697">Rotamase</keyword>
<sequence length="293" mass="32828">MIFKKVTKSYVCLLIILFVAGIGIGFLYGTKDTIVAKVNGIPITESELHKLLVQQGGTDALETLIQQSIIKQEAEKQNIQVSEADINKELSTLQDSFDSDEAFNQALETNGMTLDDLKENIVTNIELKRIFEARSPITDEEIQQYYDANKESLAEPEQVKASHILVSTEEIANEIEAKLAAGEDFAELAKEYSTDENSKDSGGELGYFKKGDMVQEFEDVAFSLEVGKISEPVKTDYGYHIIKVEDKKEAKEATLAESKDKIIDALLDEKLSTGFNDWLQERKAEYTIENYLT</sequence>
<reference evidence="4 5" key="2">
    <citation type="journal article" date="2012" name="J. Bacteriol.">
        <title>Complete genome sequences of Desulfosporosinus orientis DSM765T, Desulfosporosinus youngiae DSM17734T, Desulfosporosinus meridiei DSM13257T, and Desulfosporosinus acidiphilus DSM22704T.</title>
        <authorList>
            <person name="Pester M."/>
            <person name="Brambilla E."/>
            <person name="Alazard D."/>
            <person name="Rattei T."/>
            <person name="Weinmaier T."/>
            <person name="Han J."/>
            <person name="Lucas S."/>
            <person name="Lapidus A."/>
            <person name="Cheng J.F."/>
            <person name="Goodwin L."/>
            <person name="Pitluck S."/>
            <person name="Peters L."/>
            <person name="Ovchinnikova G."/>
            <person name="Teshima H."/>
            <person name="Detter J.C."/>
            <person name="Han C.S."/>
            <person name="Tapia R."/>
            <person name="Land M.L."/>
            <person name="Hauser L."/>
            <person name="Kyrpides N.C."/>
            <person name="Ivanova N.N."/>
            <person name="Pagani I."/>
            <person name="Huntmann M."/>
            <person name="Wei C.L."/>
            <person name="Davenport K.W."/>
            <person name="Daligault H."/>
            <person name="Chain P.S."/>
            <person name="Chen A."/>
            <person name="Mavromatis K."/>
            <person name="Markowitz V."/>
            <person name="Szeto E."/>
            <person name="Mikhailova N."/>
            <person name="Pati A."/>
            <person name="Wagner M."/>
            <person name="Woyke T."/>
            <person name="Ollivier B."/>
            <person name="Klenk H.P."/>
            <person name="Spring S."/>
            <person name="Loy A."/>
        </authorList>
    </citation>
    <scope>NUCLEOTIDE SEQUENCE [LARGE SCALE GENOMIC DNA]</scope>
    <source>
        <strain evidence="5">ATCC 19365 / DSM 765 / NCIMB 8382 / VKM B-1628</strain>
    </source>
</reference>
<dbReference type="AlphaFoldDB" id="G7W9M5"/>
<keyword evidence="2" id="KW-1133">Transmembrane helix</keyword>
<gene>
    <name evidence="4" type="ordered locus">Desor_4536</name>
</gene>
<feature type="domain" description="PpiC" evidence="3">
    <location>
        <begin position="156"/>
        <end position="246"/>
    </location>
</feature>
<organism evidence="4 5">
    <name type="scientific">Desulfosporosinus orientis (strain ATCC 19365 / DSM 765 / NCIMB 8382 / VKM B-1628 / Singapore I)</name>
    <name type="common">Desulfotomaculum orientis</name>
    <dbReference type="NCBI Taxonomy" id="768706"/>
    <lineage>
        <taxon>Bacteria</taxon>
        <taxon>Bacillati</taxon>
        <taxon>Bacillota</taxon>
        <taxon>Clostridia</taxon>
        <taxon>Eubacteriales</taxon>
        <taxon>Desulfitobacteriaceae</taxon>
        <taxon>Desulfosporosinus</taxon>
    </lineage>
</organism>
<reference evidence="5" key="1">
    <citation type="submission" date="2011-11" db="EMBL/GenBank/DDBJ databases">
        <title>Complete sequence of Desulfosporosinus orientis DSM 765.</title>
        <authorList>
            <person name="Lucas S."/>
            <person name="Han J."/>
            <person name="Lapidus A."/>
            <person name="Cheng J.-F."/>
            <person name="Goodwin L."/>
            <person name="Pitluck S."/>
            <person name="Peters L."/>
            <person name="Ovchinnikova G."/>
            <person name="Teshima H."/>
            <person name="Detter J.C."/>
            <person name="Han C."/>
            <person name="Tapia R."/>
            <person name="Land M."/>
            <person name="Hauser L."/>
            <person name="Kyrpides N."/>
            <person name="Ivanova N."/>
            <person name="Pagani I."/>
            <person name="Pester M."/>
            <person name="Spring S."/>
            <person name="Ollivier B."/>
            <person name="Rattei T."/>
            <person name="Klenk H.-P."/>
            <person name="Wagner M."/>
            <person name="Loy A."/>
            <person name="Woyke T."/>
        </authorList>
    </citation>
    <scope>NUCLEOTIDE SEQUENCE [LARGE SCALE GENOMIC DNA]</scope>
    <source>
        <strain evidence="5">ATCC 19365 / DSM 765 / NCIMB 8382 / VKM B-1628</strain>
    </source>
</reference>
<evidence type="ECO:0000313" key="5">
    <source>
        <dbReference type="Proteomes" id="UP000006346"/>
    </source>
</evidence>
<dbReference type="OrthoDB" id="14196at2"/>
<dbReference type="InterPro" id="IPR000297">
    <property type="entry name" value="PPIase_PpiC"/>
</dbReference>
<dbReference type="Gene3D" id="3.10.50.40">
    <property type="match status" value="1"/>
</dbReference>
<keyword evidence="1 4" id="KW-0413">Isomerase</keyword>
<dbReference type="InterPro" id="IPR050245">
    <property type="entry name" value="PrsA_foldase"/>
</dbReference>
<dbReference type="eggNOG" id="COG0760">
    <property type="taxonomic scope" value="Bacteria"/>
</dbReference>
<dbReference type="InterPro" id="IPR023058">
    <property type="entry name" value="PPIase_PpiC_CS"/>
</dbReference>
<dbReference type="SUPFAM" id="SSF54534">
    <property type="entry name" value="FKBP-like"/>
    <property type="match status" value="1"/>
</dbReference>
<dbReference type="PROSITE" id="PS01096">
    <property type="entry name" value="PPIC_PPIASE_1"/>
    <property type="match status" value="1"/>
</dbReference>
<dbReference type="EMBL" id="CP003108">
    <property type="protein sequence ID" value="AET69942.1"/>
    <property type="molecule type" value="Genomic_DNA"/>
</dbReference>
<dbReference type="RefSeq" id="WP_014186749.1">
    <property type="nucleotide sequence ID" value="NC_016584.1"/>
</dbReference>
<evidence type="ECO:0000259" key="3">
    <source>
        <dbReference type="PROSITE" id="PS50198"/>
    </source>
</evidence>
<name>G7W9M5_DESOD</name>
<feature type="transmembrane region" description="Helical" evidence="2">
    <location>
        <begin position="12"/>
        <end position="29"/>
    </location>
</feature>
<dbReference type="PANTHER" id="PTHR47245:SF2">
    <property type="entry name" value="PEPTIDYL-PROLYL CIS-TRANS ISOMERASE HP_0175-RELATED"/>
    <property type="match status" value="1"/>
</dbReference>
<protein>
    <submittedName>
        <fullName evidence="4">Parvulin-like peptidyl-prolyl isomerase</fullName>
    </submittedName>
</protein>
<evidence type="ECO:0000256" key="2">
    <source>
        <dbReference type="SAM" id="Phobius"/>
    </source>
</evidence>
<dbReference type="GO" id="GO:0003755">
    <property type="term" value="F:peptidyl-prolyl cis-trans isomerase activity"/>
    <property type="evidence" value="ECO:0007669"/>
    <property type="project" value="UniProtKB-KW"/>
</dbReference>
<dbReference type="Pfam" id="PF13616">
    <property type="entry name" value="Rotamase_3"/>
    <property type="match status" value="1"/>
</dbReference>
<dbReference type="PATRIC" id="fig|768706.3.peg.4610"/>
<dbReference type="STRING" id="768706.Desor_4536"/>
<dbReference type="Gene3D" id="1.10.4030.10">
    <property type="entry name" value="Porin chaperone SurA, peptide-binding domain"/>
    <property type="match status" value="1"/>
</dbReference>
<dbReference type="KEGG" id="dor:Desor_4536"/>
<keyword evidence="5" id="KW-1185">Reference proteome</keyword>
<dbReference type="PANTHER" id="PTHR47245">
    <property type="entry name" value="PEPTIDYLPROLYL ISOMERASE"/>
    <property type="match status" value="1"/>
</dbReference>
<dbReference type="InterPro" id="IPR046357">
    <property type="entry name" value="PPIase_dom_sf"/>
</dbReference>
<dbReference type="Proteomes" id="UP000006346">
    <property type="component" value="Chromosome"/>
</dbReference>
<dbReference type="SUPFAM" id="SSF109998">
    <property type="entry name" value="Triger factor/SurA peptide-binding domain-like"/>
    <property type="match status" value="1"/>
</dbReference>
<evidence type="ECO:0000256" key="1">
    <source>
        <dbReference type="PROSITE-ProRule" id="PRU00278"/>
    </source>
</evidence>